<evidence type="ECO:0000256" key="2">
    <source>
        <dbReference type="SAM" id="Phobius"/>
    </source>
</evidence>
<dbReference type="OrthoDB" id="3260408at2759"/>
<dbReference type="STRING" id="1230097.A0A423XAU4"/>
<feature type="transmembrane region" description="Helical" evidence="2">
    <location>
        <begin position="45"/>
        <end position="67"/>
    </location>
</feature>
<dbReference type="AlphaFoldDB" id="A0A423XAU4"/>
<feature type="region of interest" description="Disordered" evidence="1">
    <location>
        <begin position="304"/>
        <end position="373"/>
    </location>
</feature>
<accession>A0A423XAU4</accession>
<feature type="compositionally biased region" description="Low complexity" evidence="1">
    <location>
        <begin position="304"/>
        <end position="343"/>
    </location>
</feature>
<keyword evidence="4" id="KW-1185">Reference proteome</keyword>
<keyword evidence="2" id="KW-1133">Transmembrane helix</keyword>
<name>A0A423XAU4_9PEZI</name>
<feature type="compositionally biased region" description="Basic and acidic residues" evidence="1">
    <location>
        <begin position="364"/>
        <end position="373"/>
    </location>
</feature>
<evidence type="ECO:0000313" key="4">
    <source>
        <dbReference type="Proteomes" id="UP000285146"/>
    </source>
</evidence>
<sequence>MADTNGSVVKVSPKALNGINGHAHQLNGHATAPRRSPTAKKRPGLFSWTFGLLARLLTWYSILSILFRCPATLDQCTEDSPRVCKPYFQLKHTVAPHLEPYYDAYAAPYVELARPYYAKVDQKVITPTWSYATKYGAPRLAQAQALGQEQWAKTIQPGLSRYQALAKVKYDETLAPHVDRVSTTLAPYYDIAKANTIQTYHNVVLPSYVFVQPYVHQGYQTASAFTTETAVPSVAWAWNKTYFFLDGTVLPQLRFLYVENVEPQLQKIGQRLGRYNGNNTHKTVEAFSSTAVKVASSFTKPTSSIASASATPATSSALTSSSEPSSSVAAPPSSEEASIPTESAKTKIGGDDITGPEASPDESDDRRAARETVADDLKAWQAKYSKAADEGAAEIGERIDEISKRMIEHQANTTGSSLVKQLKETIDTELTALKGDIRDIIGQVKSGSESPGTAQEQITASIRGAGLEIKDKSQSVRTWRADYERELQATVTKVAENHFKILDGIRDLALQKIGMKWAWMDGVTYKDWAKYHLLKERFDEWQVDLKNLITNHPGLEAAQAEGEAIESQALELAQSAAKELITLKQVAAWKLVSKDDSAEFDPEVTRLAASEAEKAAAAEAAAAEAEAPSEDAPEDAPEAATSTEAESHANSAEADDAPVLASSAVLEGTPVFVANTTEATEAAEPATAHLPVDEVAEPVEADVSPVDEPEAPATTLVKSVFLGAAAQSVPSRQPILDDDTFGAAESAISAIQSDIPATISSAASSAYSAALAGAAERYSQALSLASVQISGTPKPAHEQLLASVTSAYGSAVSAASSQLDAALGAAQHGLFATTTTNALPTIPTLVEWASVESLASQRLNEGRSWAEQQYESAKIAIGLATPTPTDFSGSASSVASAAGESLSSATAAAGENVEKLLQNAQYNYYAGLGVAQERYSSFLAAASSALGSMTATPTPTDFAGTVSSVASAASESAASVASAAGENASAAASVVGENASSIAAAGYDNAAAGYENAAAAAGSAGTFALDSWNAVVEQISTQVYGAPTPTPWFESVCSVASDYAASATEALGGGAGTVTSAAATYAAAASDEASKQYVVVSSIVSELLVGKEPTFSESVYSRLAGAYSGAAGSVNSFASVASETVASVATGATEEVKKATQSVKDEL</sequence>
<evidence type="ECO:0008006" key="5">
    <source>
        <dbReference type="Google" id="ProtNLM"/>
    </source>
</evidence>
<evidence type="ECO:0000313" key="3">
    <source>
        <dbReference type="EMBL" id="ROW13024.1"/>
    </source>
</evidence>
<dbReference type="PANTHER" id="PTHR23242:SF9">
    <property type="entry name" value="TRANSCRIPTION FACTOR HOXA13"/>
    <property type="match status" value="1"/>
</dbReference>
<evidence type="ECO:0000256" key="1">
    <source>
        <dbReference type="SAM" id="MobiDB-lite"/>
    </source>
</evidence>
<feature type="compositionally biased region" description="Low complexity" evidence="1">
    <location>
        <begin position="617"/>
        <end position="626"/>
    </location>
</feature>
<feature type="region of interest" description="Disordered" evidence="1">
    <location>
        <begin position="611"/>
        <end position="655"/>
    </location>
</feature>
<comment type="caution">
    <text evidence="3">The sequence shown here is derived from an EMBL/GenBank/DDBJ whole genome shotgun (WGS) entry which is preliminary data.</text>
</comment>
<gene>
    <name evidence="3" type="ORF">VPNG_05901</name>
</gene>
<feature type="region of interest" description="Disordered" evidence="1">
    <location>
        <begin position="18"/>
        <end position="40"/>
    </location>
</feature>
<proteinExistence type="predicted"/>
<protein>
    <recommendedName>
        <fullName evidence="5">Transcription factor hoxa13</fullName>
    </recommendedName>
</protein>
<dbReference type="EMBL" id="LKEB01000022">
    <property type="protein sequence ID" value="ROW13024.1"/>
    <property type="molecule type" value="Genomic_DNA"/>
</dbReference>
<reference evidence="3 4" key="1">
    <citation type="submission" date="2015-09" db="EMBL/GenBank/DDBJ databases">
        <title>Host preference determinants of Valsa canker pathogens revealed by comparative genomics.</title>
        <authorList>
            <person name="Yin Z."/>
            <person name="Huang L."/>
        </authorList>
    </citation>
    <scope>NUCLEOTIDE SEQUENCE [LARGE SCALE GENOMIC DNA]</scope>
    <source>
        <strain evidence="3 4">SXYLt</strain>
    </source>
</reference>
<organism evidence="3 4">
    <name type="scientific">Cytospora leucostoma</name>
    <dbReference type="NCBI Taxonomy" id="1230097"/>
    <lineage>
        <taxon>Eukaryota</taxon>
        <taxon>Fungi</taxon>
        <taxon>Dikarya</taxon>
        <taxon>Ascomycota</taxon>
        <taxon>Pezizomycotina</taxon>
        <taxon>Sordariomycetes</taxon>
        <taxon>Sordariomycetidae</taxon>
        <taxon>Diaporthales</taxon>
        <taxon>Cytosporaceae</taxon>
        <taxon>Cytospora</taxon>
    </lineage>
</organism>
<feature type="compositionally biased region" description="Acidic residues" evidence="1">
    <location>
        <begin position="627"/>
        <end position="637"/>
    </location>
</feature>
<dbReference type="Proteomes" id="UP000285146">
    <property type="component" value="Unassembled WGS sequence"/>
</dbReference>
<dbReference type="InParanoid" id="A0A423XAU4"/>
<dbReference type="PANTHER" id="PTHR23242">
    <property type="entry name" value="TRANSCRIPTION FACTOR HOXA13"/>
    <property type="match status" value="1"/>
</dbReference>
<keyword evidence="2" id="KW-0472">Membrane</keyword>
<feature type="compositionally biased region" description="Low complexity" evidence="1">
    <location>
        <begin position="638"/>
        <end position="652"/>
    </location>
</feature>
<keyword evidence="2" id="KW-0812">Transmembrane</keyword>